<dbReference type="PANTHER" id="PTHR46989:SF3">
    <property type="entry name" value="USPA DOMAIN-CONTAINING PROTEIN"/>
    <property type="match status" value="1"/>
</dbReference>
<dbReference type="InterPro" id="IPR006016">
    <property type="entry name" value="UspA"/>
</dbReference>
<dbReference type="CDD" id="cd23659">
    <property type="entry name" value="USP_At3g01520-like"/>
    <property type="match status" value="1"/>
</dbReference>
<feature type="domain" description="UspA" evidence="1">
    <location>
        <begin position="37"/>
        <end position="94"/>
    </location>
</feature>
<dbReference type="InterPro" id="IPR014729">
    <property type="entry name" value="Rossmann-like_a/b/a_fold"/>
</dbReference>
<dbReference type="AlphaFoldDB" id="A0ABD0KB48"/>
<evidence type="ECO:0000259" key="1">
    <source>
        <dbReference type="Pfam" id="PF00582"/>
    </source>
</evidence>
<dbReference type="InterPro" id="IPR006015">
    <property type="entry name" value="Universal_stress_UspA"/>
</dbReference>
<dbReference type="SUPFAM" id="SSF52402">
    <property type="entry name" value="Adenine nucleotide alpha hydrolases-like"/>
    <property type="match status" value="1"/>
</dbReference>
<protein>
    <recommendedName>
        <fullName evidence="1">UspA domain-containing protein</fullName>
    </recommendedName>
</protein>
<comment type="caution">
    <text evidence="2">The sequence shown here is derived from an EMBL/GenBank/DDBJ whole genome shotgun (WGS) entry which is preliminary data.</text>
</comment>
<accession>A0ABD0KB48</accession>
<proteinExistence type="predicted"/>
<gene>
    <name evidence="2" type="ORF">BaRGS_00024471</name>
</gene>
<feature type="non-terminal residue" evidence="2">
    <location>
        <position position="1"/>
    </location>
</feature>
<dbReference type="Gene3D" id="3.40.50.620">
    <property type="entry name" value="HUPs"/>
    <property type="match status" value="1"/>
</dbReference>
<evidence type="ECO:0000313" key="2">
    <source>
        <dbReference type="EMBL" id="KAK7484346.1"/>
    </source>
</evidence>
<dbReference type="Proteomes" id="UP001519460">
    <property type="component" value="Unassembled WGS sequence"/>
</dbReference>
<keyword evidence="3" id="KW-1185">Reference proteome</keyword>
<evidence type="ECO:0000313" key="3">
    <source>
        <dbReference type="Proteomes" id="UP001519460"/>
    </source>
</evidence>
<dbReference type="EMBL" id="JACVVK020000212">
    <property type="protein sequence ID" value="KAK7484346.1"/>
    <property type="molecule type" value="Genomic_DNA"/>
</dbReference>
<reference evidence="2 3" key="1">
    <citation type="journal article" date="2023" name="Sci. Data">
        <title>Genome assembly of the Korean intertidal mud-creeper Batillaria attramentaria.</title>
        <authorList>
            <person name="Patra A.K."/>
            <person name="Ho P.T."/>
            <person name="Jun S."/>
            <person name="Lee S.J."/>
            <person name="Kim Y."/>
            <person name="Won Y.J."/>
        </authorList>
    </citation>
    <scope>NUCLEOTIDE SEQUENCE [LARGE SCALE GENOMIC DNA]</scope>
    <source>
        <strain evidence="2">Wonlab-2016</strain>
    </source>
</reference>
<sequence>PAKVQEMISQGEAKVKEIENKFVAKMDKLGIIGEFMKLDGHDKPGAAICDCASESGATYIVTGTRGLGKFRRTIMGSVSDYVIHHAHVPVLVVRHKDHHGKQ</sequence>
<dbReference type="PANTHER" id="PTHR46989">
    <property type="entry name" value="USP DOMAIN-CONTAINING PROTEIN"/>
    <property type="match status" value="1"/>
</dbReference>
<name>A0ABD0KB48_9CAEN</name>
<dbReference type="Pfam" id="PF00582">
    <property type="entry name" value="Usp"/>
    <property type="match status" value="1"/>
</dbReference>
<organism evidence="2 3">
    <name type="scientific">Batillaria attramentaria</name>
    <dbReference type="NCBI Taxonomy" id="370345"/>
    <lineage>
        <taxon>Eukaryota</taxon>
        <taxon>Metazoa</taxon>
        <taxon>Spiralia</taxon>
        <taxon>Lophotrochozoa</taxon>
        <taxon>Mollusca</taxon>
        <taxon>Gastropoda</taxon>
        <taxon>Caenogastropoda</taxon>
        <taxon>Sorbeoconcha</taxon>
        <taxon>Cerithioidea</taxon>
        <taxon>Batillariidae</taxon>
        <taxon>Batillaria</taxon>
    </lineage>
</organism>
<dbReference type="PRINTS" id="PR01438">
    <property type="entry name" value="UNVRSLSTRESS"/>
</dbReference>